<proteinExistence type="predicted"/>
<reference evidence="2" key="1">
    <citation type="submission" date="2020-07" db="EMBL/GenBank/DDBJ databases">
        <authorList>
            <person name="Partida-Martinez L."/>
            <person name="Huntemann M."/>
            <person name="Clum A."/>
            <person name="Wang J."/>
            <person name="Palaniappan K."/>
            <person name="Ritter S."/>
            <person name="Chen I.-M."/>
            <person name="Stamatis D."/>
            <person name="Reddy T."/>
            <person name="O'Malley R."/>
            <person name="Daum C."/>
            <person name="Shapiro N."/>
            <person name="Ivanova N."/>
            <person name="Kyrpides N."/>
            <person name="Woyke T."/>
        </authorList>
    </citation>
    <scope>NUCLEOTIDE SEQUENCE [LARGE SCALE GENOMIC DNA]</scope>
    <source>
        <strain evidence="2">AT2.8</strain>
    </source>
</reference>
<gene>
    <name evidence="1" type="ORF">F4694_004548</name>
</gene>
<sequence length="48" mass="5684">MFYNLGNMLTHLTKHPCYLVKKLDRIRVKKGSGTCLKKNDLYLQNWLS</sequence>
<dbReference type="Proteomes" id="UP000548423">
    <property type="component" value="Unassembled WGS sequence"/>
</dbReference>
<comment type="caution">
    <text evidence="1">The sequence shown here is derived from an EMBL/GenBank/DDBJ whole genome shotgun (WGS) entry which is preliminary data.</text>
</comment>
<protein>
    <submittedName>
        <fullName evidence="1">Uncharacterized protein</fullName>
    </submittedName>
</protein>
<accession>A0A852THQ4</accession>
<reference evidence="2" key="2">
    <citation type="submission" date="2020-08" db="EMBL/GenBank/DDBJ databases">
        <title>The Agave Microbiome: Exploring the role of microbial communities in plant adaptations to desert environments.</title>
        <authorList>
            <person name="Partida-Martinez L.P."/>
        </authorList>
    </citation>
    <scope>NUCLEOTIDE SEQUENCE [LARGE SCALE GENOMIC DNA]</scope>
    <source>
        <strain evidence="2">AT2.8</strain>
    </source>
</reference>
<name>A0A852THQ4_9BACI</name>
<organism evidence="1 2">
    <name type="scientific">Neobacillus niacini</name>
    <dbReference type="NCBI Taxonomy" id="86668"/>
    <lineage>
        <taxon>Bacteria</taxon>
        <taxon>Bacillati</taxon>
        <taxon>Bacillota</taxon>
        <taxon>Bacilli</taxon>
        <taxon>Bacillales</taxon>
        <taxon>Bacillaceae</taxon>
        <taxon>Neobacillus</taxon>
    </lineage>
</organism>
<dbReference type="EMBL" id="JACCBX010000010">
    <property type="protein sequence ID" value="NYE07731.1"/>
    <property type="molecule type" value="Genomic_DNA"/>
</dbReference>
<evidence type="ECO:0000313" key="1">
    <source>
        <dbReference type="EMBL" id="NYE07731.1"/>
    </source>
</evidence>
<dbReference type="AlphaFoldDB" id="A0A852THQ4"/>
<evidence type="ECO:0000313" key="2">
    <source>
        <dbReference type="Proteomes" id="UP000548423"/>
    </source>
</evidence>